<organism evidence="9 10">
    <name type="scientific">Heliomicrobium undosum</name>
    <dbReference type="NCBI Taxonomy" id="121734"/>
    <lineage>
        <taxon>Bacteria</taxon>
        <taxon>Bacillati</taxon>
        <taxon>Bacillota</taxon>
        <taxon>Clostridia</taxon>
        <taxon>Eubacteriales</taxon>
        <taxon>Heliobacteriaceae</taxon>
        <taxon>Heliomicrobium</taxon>
    </lineage>
</organism>
<feature type="transmembrane region" description="Helical" evidence="6">
    <location>
        <begin position="63"/>
        <end position="83"/>
    </location>
</feature>
<dbReference type="CDD" id="cd16381">
    <property type="entry name" value="YitT_C_like_1"/>
    <property type="match status" value="1"/>
</dbReference>
<evidence type="ECO:0000259" key="7">
    <source>
        <dbReference type="Pfam" id="PF10035"/>
    </source>
</evidence>
<comment type="subcellular location">
    <subcellularLocation>
        <location evidence="1 6">Cell membrane</location>
        <topology evidence="1 6">Multi-pass membrane protein</topology>
    </subcellularLocation>
</comment>
<keyword evidence="4 6" id="KW-1133">Transmembrane helix</keyword>
<name>A0A845L9G5_9FIRM</name>
<evidence type="ECO:0000256" key="3">
    <source>
        <dbReference type="ARBA" id="ARBA00022692"/>
    </source>
</evidence>
<dbReference type="Proteomes" id="UP000463470">
    <property type="component" value="Unassembled WGS sequence"/>
</dbReference>
<feature type="transmembrane region" description="Helical" evidence="6">
    <location>
        <begin position="6"/>
        <end position="25"/>
    </location>
</feature>
<keyword evidence="2 6" id="KW-1003">Cell membrane</keyword>
<dbReference type="Pfam" id="PF18955">
    <property type="entry name" value="DUF5698"/>
    <property type="match status" value="1"/>
</dbReference>
<feature type="transmembrane region" description="Helical" evidence="6">
    <location>
        <begin position="37"/>
        <end position="57"/>
    </location>
</feature>
<dbReference type="PANTHER" id="PTHR40060:SF1">
    <property type="entry name" value="UPF0316 PROTEIN YEBE"/>
    <property type="match status" value="1"/>
</dbReference>
<keyword evidence="10" id="KW-1185">Reference proteome</keyword>
<evidence type="ECO:0000313" key="10">
    <source>
        <dbReference type="Proteomes" id="UP000463470"/>
    </source>
</evidence>
<evidence type="ECO:0000256" key="6">
    <source>
        <dbReference type="HAMAP-Rule" id="MF_01515"/>
    </source>
</evidence>
<feature type="domain" description="DUF5698" evidence="8">
    <location>
        <begin position="24"/>
        <end position="81"/>
    </location>
</feature>
<dbReference type="RefSeq" id="WP_161257260.1">
    <property type="nucleotide sequence ID" value="NZ_WXEY01000006.1"/>
</dbReference>
<dbReference type="AlphaFoldDB" id="A0A845L9G5"/>
<dbReference type="InterPro" id="IPR019264">
    <property type="entry name" value="DUF2179"/>
</dbReference>
<accession>A0A845L9G5</accession>
<proteinExistence type="inferred from homology"/>
<reference evidence="9 10" key="1">
    <citation type="submission" date="2020-01" db="EMBL/GenBank/DDBJ databases">
        <title>Whole-genome sequence of Heliobacterium undosum DSM 13378.</title>
        <authorList>
            <person name="Kyndt J.A."/>
            <person name="Meyer T.E."/>
        </authorList>
    </citation>
    <scope>NUCLEOTIDE SEQUENCE [LARGE SCALE GENOMIC DNA]</scope>
    <source>
        <strain evidence="9 10">DSM 13378</strain>
    </source>
</reference>
<evidence type="ECO:0000256" key="5">
    <source>
        <dbReference type="ARBA" id="ARBA00023136"/>
    </source>
</evidence>
<evidence type="ECO:0000313" key="9">
    <source>
        <dbReference type="EMBL" id="MZP29561.1"/>
    </source>
</evidence>
<evidence type="ECO:0000256" key="4">
    <source>
        <dbReference type="ARBA" id="ARBA00022989"/>
    </source>
</evidence>
<protein>
    <recommendedName>
        <fullName evidence="6">UPF0316 protein GTO91_07560</fullName>
    </recommendedName>
</protein>
<evidence type="ECO:0000256" key="2">
    <source>
        <dbReference type="ARBA" id="ARBA00022475"/>
    </source>
</evidence>
<gene>
    <name evidence="9" type="ORF">GTO91_07560</name>
</gene>
<evidence type="ECO:0000256" key="1">
    <source>
        <dbReference type="ARBA" id="ARBA00004651"/>
    </source>
</evidence>
<dbReference type="OrthoDB" id="48231at2"/>
<keyword evidence="3 6" id="KW-0812">Transmembrane</keyword>
<sequence length="174" mass="19811">MTIELIVGYFVVFFARILDVSMMTLRTLMAMRGNKAWAAAFGTVEVLVYITVLKYLINTLDDPVSLIFYALGFAAGNVVGIWIEEKLAFGFLTMQVITMEEPFSFTDSLRGRGFGLTLFPCQGRDGCHHTLNIVFERKRLKELEKLIRDWDANAFITVLDTRTIRGGHFRATRK</sequence>
<comment type="similarity">
    <text evidence="6">Belongs to the UPF0316 family.</text>
</comment>
<comment type="caution">
    <text evidence="9">The sequence shown here is derived from an EMBL/GenBank/DDBJ whole genome shotgun (WGS) entry which is preliminary data.</text>
</comment>
<feature type="domain" description="DUF2179" evidence="7">
    <location>
        <begin position="114"/>
        <end position="166"/>
    </location>
</feature>
<evidence type="ECO:0000259" key="8">
    <source>
        <dbReference type="Pfam" id="PF18955"/>
    </source>
</evidence>
<keyword evidence="5 6" id="KW-0472">Membrane</keyword>
<dbReference type="Pfam" id="PF10035">
    <property type="entry name" value="DUF2179"/>
    <property type="match status" value="1"/>
</dbReference>
<dbReference type="EMBL" id="WXEY01000006">
    <property type="protein sequence ID" value="MZP29561.1"/>
    <property type="molecule type" value="Genomic_DNA"/>
</dbReference>
<dbReference type="PANTHER" id="PTHR40060">
    <property type="entry name" value="UPF0316 PROTEIN YEBE"/>
    <property type="match status" value="1"/>
</dbReference>
<dbReference type="HAMAP" id="MF_01515">
    <property type="entry name" value="UPF0316"/>
    <property type="match status" value="1"/>
</dbReference>
<dbReference type="InterPro" id="IPR044035">
    <property type="entry name" value="DUF5698"/>
</dbReference>
<dbReference type="InterPro" id="IPR022930">
    <property type="entry name" value="UPF0316"/>
</dbReference>
<dbReference type="GO" id="GO:0005886">
    <property type="term" value="C:plasma membrane"/>
    <property type="evidence" value="ECO:0007669"/>
    <property type="project" value="UniProtKB-SubCell"/>
</dbReference>